<comment type="caution">
    <text evidence="1">The sequence shown here is derived from an EMBL/GenBank/DDBJ whole genome shotgun (WGS) entry which is preliminary data.</text>
</comment>
<gene>
    <name evidence="1" type="ORF">PSUM_11765</name>
</gene>
<evidence type="ECO:0000313" key="2">
    <source>
        <dbReference type="Proteomes" id="UP000215455"/>
    </source>
</evidence>
<evidence type="ECO:0000313" key="1">
    <source>
        <dbReference type="EMBL" id="OXR32717.1"/>
    </source>
</evidence>
<organism evidence="1 2">
    <name type="scientific">Pseudomonas umsongensis</name>
    <dbReference type="NCBI Taxonomy" id="198618"/>
    <lineage>
        <taxon>Bacteria</taxon>
        <taxon>Pseudomonadati</taxon>
        <taxon>Pseudomonadota</taxon>
        <taxon>Gammaproteobacteria</taxon>
        <taxon>Pseudomonadales</taxon>
        <taxon>Pseudomonadaceae</taxon>
        <taxon>Pseudomonas</taxon>
    </lineage>
</organism>
<dbReference type="Proteomes" id="UP000215455">
    <property type="component" value="Unassembled WGS sequence"/>
</dbReference>
<protein>
    <submittedName>
        <fullName evidence="1">Uncharacterized protein</fullName>
    </submittedName>
</protein>
<dbReference type="EMBL" id="NIWU01000002">
    <property type="protein sequence ID" value="OXR32717.1"/>
    <property type="molecule type" value="Genomic_DNA"/>
</dbReference>
<keyword evidence="2" id="KW-1185">Reference proteome</keyword>
<sequence>MVSTVEKYAPEIEIFTLSSGFRVQISLNGAQKRIFQRSVCGQSGKTDFFNRIGQKRSVVGV</sequence>
<name>A0ABX4DWH5_9PSED</name>
<accession>A0ABX4DWH5</accession>
<proteinExistence type="predicted"/>
<reference evidence="1 2" key="1">
    <citation type="submission" date="2017-06" db="EMBL/GenBank/DDBJ databases">
        <authorList>
            <person name="Furmanczyk E.M."/>
        </authorList>
    </citation>
    <scope>NUCLEOTIDE SEQUENCE [LARGE SCALE GENOMIC DNA]</scope>
    <source>
        <strain evidence="1 2">DSM 16611</strain>
    </source>
</reference>